<dbReference type="GO" id="GO:0036286">
    <property type="term" value="C:eisosome filament"/>
    <property type="evidence" value="ECO:0007669"/>
    <property type="project" value="TreeGrafter"/>
</dbReference>
<feature type="compositionally biased region" description="Basic residues" evidence="1">
    <location>
        <begin position="729"/>
        <end position="742"/>
    </location>
</feature>
<feature type="compositionally biased region" description="Low complexity" evidence="1">
    <location>
        <begin position="1135"/>
        <end position="1168"/>
    </location>
</feature>
<gene>
    <name evidence="2" type="ORF">FA10DRAFT_269362</name>
</gene>
<dbReference type="PANTHER" id="PTHR31962:SF1">
    <property type="entry name" value="SPHINGOLIPID LONG CHAIN BASE-RESPONSIVE PROTEIN PIL1"/>
    <property type="match status" value="1"/>
</dbReference>
<dbReference type="GeneID" id="37044638"/>
<feature type="compositionally biased region" description="Low complexity" evidence="1">
    <location>
        <begin position="846"/>
        <end position="874"/>
    </location>
</feature>
<dbReference type="GO" id="GO:0070941">
    <property type="term" value="P:eisosome assembly"/>
    <property type="evidence" value="ECO:0007669"/>
    <property type="project" value="TreeGrafter"/>
</dbReference>
<feature type="compositionally biased region" description="Polar residues" evidence="1">
    <location>
        <begin position="743"/>
        <end position="756"/>
    </location>
</feature>
<feature type="compositionally biased region" description="Low complexity" evidence="1">
    <location>
        <begin position="793"/>
        <end position="804"/>
    </location>
</feature>
<dbReference type="InterPro" id="IPR027267">
    <property type="entry name" value="AH/BAR_dom_sf"/>
</dbReference>
<evidence type="ECO:0000313" key="2">
    <source>
        <dbReference type="EMBL" id="PWN87411.1"/>
    </source>
</evidence>
<feature type="compositionally biased region" description="Gly residues" evidence="1">
    <location>
        <begin position="499"/>
        <end position="508"/>
    </location>
</feature>
<feature type="compositionally biased region" description="Basic and acidic residues" evidence="1">
    <location>
        <begin position="271"/>
        <end position="282"/>
    </location>
</feature>
<feature type="compositionally biased region" description="Basic and acidic residues" evidence="1">
    <location>
        <begin position="1081"/>
        <end position="1090"/>
    </location>
</feature>
<feature type="compositionally biased region" description="Polar residues" evidence="1">
    <location>
        <begin position="994"/>
        <end position="1004"/>
    </location>
</feature>
<feature type="region of interest" description="Disordered" evidence="1">
    <location>
        <begin position="222"/>
        <end position="444"/>
    </location>
</feature>
<dbReference type="EMBL" id="KZ819640">
    <property type="protein sequence ID" value="PWN87411.1"/>
    <property type="molecule type" value="Genomic_DNA"/>
</dbReference>
<feature type="compositionally biased region" description="Polar residues" evidence="1">
    <location>
        <begin position="289"/>
        <end position="308"/>
    </location>
</feature>
<dbReference type="GO" id="GO:0005886">
    <property type="term" value="C:plasma membrane"/>
    <property type="evidence" value="ECO:0007669"/>
    <property type="project" value="TreeGrafter"/>
</dbReference>
<feature type="compositionally biased region" description="Basic and acidic residues" evidence="1">
    <location>
        <begin position="982"/>
        <end position="993"/>
    </location>
</feature>
<feature type="compositionally biased region" description="Pro residues" evidence="1">
    <location>
        <begin position="937"/>
        <end position="949"/>
    </location>
</feature>
<feature type="compositionally biased region" description="Polar residues" evidence="1">
    <location>
        <begin position="1327"/>
        <end position="1337"/>
    </location>
</feature>
<feature type="compositionally biased region" description="Polar residues" evidence="1">
    <location>
        <begin position="1057"/>
        <end position="1066"/>
    </location>
</feature>
<feature type="region of interest" description="Disordered" evidence="1">
    <location>
        <begin position="471"/>
        <end position="554"/>
    </location>
</feature>
<dbReference type="Pfam" id="PF13805">
    <property type="entry name" value="Pil1"/>
    <property type="match status" value="1"/>
</dbReference>
<protein>
    <submittedName>
        <fullName evidence="2">Uncharacterized protein</fullName>
    </submittedName>
</protein>
<reference evidence="2 3" key="1">
    <citation type="journal article" date="2018" name="Mol. Biol. Evol.">
        <title>Broad Genomic Sampling Reveals a Smut Pathogenic Ancestry of the Fungal Clade Ustilaginomycotina.</title>
        <authorList>
            <person name="Kijpornyongpan T."/>
            <person name="Mondo S.J."/>
            <person name="Barry K."/>
            <person name="Sandor L."/>
            <person name="Lee J."/>
            <person name="Lipzen A."/>
            <person name="Pangilinan J."/>
            <person name="LaButti K."/>
            <person name="Hainaut M."/>
            <person name="Henrissat B."/>
            <person name="Grigoriev I.V."/>
            <person name="Spatafora J.W."/>
            <person name="Aime M.C."/>
        </authorList>
    </citation>
    <scope>NUCLEOTIDE SEQUENCE [LARGE SCALE GENOMIC DNA]</scope>
    <source>
        <strain evidence="2 3">MCA 4198</strain>
    </source>
</reference>
<dbReference type="Gene3D" id="1.20.1270.60">
    <property type="entry name" value="Arfaptin homology (AH) domain/BAR domain"/>
    <property type="match status" value="1"/>
</dbReference>
<dbReference type="Proteomes" id="UP000245768">
    <property type="component" value="Unassembled WGS sequence"/>
</dbReference>
<feature type="compositionally biased region" description="Acidic residues" evidence="1">
    <location>
        <begin position="336"/>
        <end position="347"/>
    </location>
</feature>
<accession>A0A316YE65</accession>
<dbReference type="RefSeq" id="XP_025374609.1">
    <property type="nucleotide sequence ID" value="XM_025522722.1"/>
</dbReference>
<feature type="compositionally biased region" description="Low complexity" evidence="1">
    <location>
        <begin position="958"/>
        <end position="970"/>
    </location>
</feature>
<feature type="compositionally biased region" description="Low complexity" evidence="1">
    <location>
        <begin position="1216"/>
        <end position="1229"/>
    </location>
</feature>
<dbReference type="PANTHER" id="PTHR31962">
    <property type="entry name" value="SPHINGOLIPID LONG CHAIN BASE-RESPONSIVE PROTEIN PIL1"/>
    <property type="match status" value="1"/>
</dbReference>
<sequence length="1393" mass="145539">MALSGAAGFVSRPHAASDSRLLTNLIKTERTYIQHLHASVSSGHAASAALSAWGTSEAPDISDASARLGSLLAACADVQSTHVAAIEGYRAALKDVADREASIRSVVRDRDILVGRLIKASNKAASSSHSKSPEERAEKVAVARRELHACEEVLASEEAALVGVKRRTFKEALTMRMKTMGDAGAAMVDAAKEAILLLDSFDSTARQHYPHPYDAEDGYQQYQDQDQDQEGQHHQYDLEQPSEDSHATWRQMQSMQQHQHQQQQQQHVHAHGHEADSDDRLPVNHPAFENSSVTPSQSASQVNQQQYSRPLGGMHAPYPSRIGEEASQRHRGRGNDDEDDDDSDSDWDEGHQRGTGTPIPPPHQIGRDMATFVPEQPQAQPQQSRERNNRPDMHTQLPPNDPTHNVTPGPTPPAKEERPLSRTTPTSKQAKAARAPARDVNVVPMPEVPMAPRLNLDGVNLGPVPLAPKLYMPGASSGNQDESDSSADEANGRGTVAHRGGGGGGGGSFRMRPSVAHAAAGGHSFDSSASGTARQDRDGARARKGSGSGGFFGRMGKLFKTDIKGEPATAAAAAAEGDGRSRKTSSSAWETRTDANLRGVRQSNQADDGVERARRRQNLLRGPIGSVEQDSSDEEDQRDLVRHVNQPRPLWQTDQTNSDVGIGSRLTGIGKRASLRRIPSSASVTAGPKSWKAKQEEEEQARRAVIGTGFAGSATAAAPAPGAPEAGSLKKKGTVTKKKKKQPTPSQDGGSEIGTQATRTRSTAASVKPKRSSVIVPGDASAGVRRSESLNYGSKGRASGAAAGDKVARRTSKRMSAVAPGDLEAKFNTSSWVTKSTDYMPEEAPVRAAAAAAAVAAPPAAKAPNAAPTSHPAQAQPPQPQQQREGKDSHPRHVPQPSAATSPPLKPALKVPGGAADLMRTGSISSSIGGGRSSPMPVLPPPISAPPPVTSLSINQLASAPAPARAPAHASLGVDSTIDGTGHLDVELGKSDSNKPATPSQLKRSSVPVPRIDMPASEPFKLDLDERGKPTTPSRRTPLAEAGRVSPALMTPGEASAYQQFLTNNPGPAEAPSAMTTNTDGVRRFVDRSTKLGSGVGSPPRPAPAAAAQTLSTPTKTSRTYGAGLGDDSSDSDDGGAAATTAAPTAAASAAPAAQASTGAATANPATSNLSAAPANVATSDTSVDAGSGVSRRKSVRMAPDVKLPPETPTEDHSFDSAFNNNSKKSSSSHQRHSSTDQPGATLSARIAPPPPAPPRIHQSKDYSPVDLGATPRERQGWATRIGRSTADDSDSSDDEGRGGAGEQGADSYASARQAFNMASRSWGKATGSSKQASTTKKGAGTESVASTTGSIKKKKSISKKKSASNNNVSGYNPAIPLPAGMEVVGRSGSIRR</sequence>
<keyword evidence="3" id="KW-1185">Reference proteome</keyword>
<evidence type="ECO:0000313" key="3">
    <source>
        <dbReference type="Proteomes" id="UP000245768"/>
    </source>
</evidence>
<feature type="compositionally biased region" description="Basic and acidic residues" evidence="1">
    <location>
        <begin position="1020"/>
        <end position="1029"/>
    </location>
</feature>
<proteinExistence type="predicted"/>
<feature type="compositionally biased region" description="Basic and acidic residues" evidence="1">
    <location>
        <begin position="384"/>
        <end position="393"/>
    </location>
</feature>
<feature type="region of interest" description="Disordered" evidence="1">
    <location>
        <begin position="846"/>
        <end position="1393"/>
    </location>
</feature>
<feature type="compositionally biased region" description="Low complexity" evidence="1">
    <location>
        <begin position="703"/>
        <end position="727"/>
    </location>
</feature>
<name>A0A316YE65_9BASI</name>
<dbReference type="GO" id="GO:0006897">
    <property type="term" value="P:endocytosis"/>
    <property type="evidence" value="ECO:0007669"/>
    <property type="project" value="TreeGrafter"/>
</dbReference>
<dbReference type="OrthoDB" id="3358861at2759"/>
<feature type="compositionally biased region" description="Low complexity" evidence="1">
    <location>
        <begin position="251"/>
        <end position="267"/>
    </location>
</feature>
<dbReference type="GO" id="GO:0008289">
    <property type="term" value="F:lipid binding"/>
    <property type="evidence" value="ECO:0007669"/>
    <property type="project" value="TreeGrafter"/>
</dbReference>
<feature type="compositionally biased region" description="Basic residues" evidence="1">
    <location>
        <begin position="1352"/>
        <end position="1363"/>
    </location>
</feature>
<feature type="compositionally biased region" description="Polar residues" evidence="1">
    <location>
        <begin position="1109"/>
        <end position="1120"/>
    </location>
</feature>
<feature type="compositionally biased region" description="Basic and acidic residues" evidence="1">
    <location>
        <begin position="230"/>
        <end position="247"/>
    </location>
</feature>
<organism evidence="2 3">
    <name type="scientific">Acaromyces ingoldii</name>
    <dbReference type="NCBI Taxonomy" id="215250"/>
    <lineage>
        <taxon>Eukaryota</taxon>
        <taxon>Fungi</taxon>
        <taxon>Dikarya</taxon>
        <taxon>Basidiomycota</taxon>
        <taxon>Ustilaginomycotina</taxon>
        <taxon>Exobasidiomycetes</taxon>
        <taxon>Exobasidiales</taxon>
        <taxon>Cryptobasidiaceae</taxon>
        <taxon>Acaromyces</taxon>
    </lineage>
</organism>
<dbReference type="InParanoid" id="A0A316YE65"/>
<feature type="compositionally biased region" description="Low complexity" evidence="1">
    <location>
        <begin position="757"/>
        <end position="766"/>
    </location>
</feature>
<feature type="region of interest" description="Disordered" evidence="1">
    <location>
        <begin position="570"/>
        <end position="833"/>
    </location>
</feature>
<evidence type="ECO:0000256" key="1">
    <source>
        <dbReference type="SAM" id="MobiDB-lite"/>
    </source>
</evidence>
<dbReference type="InterPro" id="IPR028245">
    <property type="entry name" value="PIL1/LSP1"/>
</dbReference>
<dbReference type="STRING" id="215250.A0A316YE65"/>